<protein>
    <recommendedName>
        <fullName evidence="5">DUF4398 domain-containing protein</fullName>
    </recommendedName>
</protein>
<feature type="region of interest" description="Disordered" evidence="1">
    <location>
        <begin position="151"/>
        <end position="180"/>
    </location>
</feature>
<comment type="caution">
    <text evidence="3">The sequence shown here is derived from an EMBL/GenBank/DDBJ whole genome shotgun (WGS) entry which is preliminary data.</text>
</comment>
<dbReference type="Proteomes" id="UP000268313">
    <property type="component" value="Unassembled WGS sequence"/>
</dbReference>
<feature type="signal peptide" evidence="2">
    <location>
        <begin position="1"/>
        <end position="18"/>
    </location>
</feature>
<name>A0A3A8JHB6_9BACT</name>
<dbReference type="AlphaFoldDB" id="A0A3A8JHB6"/>
<gene>
    <name evidence="3" type="ORF">D7X32_39855</name>
</gene>
<evidence type="ECO:0000313" key="4">
    <source>
        <dbReference type="Proteomes" id="UP000268313"/>
    </source>
</evidence>
<feature type="compositionally biased region" description="Polar residues" evidence="1">
    <location>
        <begin position="168"/>
        <end position="180"/>
    </location>
</feature>
<accession>A0A3A8JHB6</accession>
<sequence length="180" mass="19563">MRIALLTVTLLVAAPAWSQDALTPTYLQVETLARNREWAKVLDVLASLDITTVRDHRYFYWRAVAFYHRGWLEAGDAEARVAEKFLAAQLTDSAREQAKKNLSEARKASERLRASADTLCKPTPLSCHLVLGPSGGGGTWNVHDINLRGLVEREGNPGGPGSGPGNSTPQQSTSAGTQRP</sequence>
<evidence type="ECO:0000313" key="3">
    <source>
        <dbReference type="EMBL" id="RKG95172.1"/>
    </source>
</evidence>
<evidence type="ECO:0008006" key="5">
    <source>
        <dbReference type="Google" id="ProtNLM"/>
    </source>
</evidence>
<keyword evidence="2" id="KW-0732">Signal</keyword>
<evidence type="ECO:0000256" key="1">
    <source>
        <dbReference type="SAM" id="MobiDB-lite"/>
    </source>
</evidence>
<dbReference type="RefSeq" id="WP_120607746.1">
    <property type="nucleotide sequence ID" value="NZ_RAWE01000279.1"/>
</dbReference>
<feature type="chain" id="PRO_5017336081" description="DUF4398 domain-containing protein" evidence="2">
    <location>
        <begin position="19"/>
        <end position="180"/>
    </location>
</feature>
<organism evidence="3 4">
    <name type="scientific">Corallococcus carmarthensis</name>
    <dbReference type="NCBI Taxonomy" id="2316728"/>
    <lineage>
        <taxon>Bacteria</taxon>
        <taxon>Pseudomonadati</taxon>
        <taxon>Myxococcota</taxon>
        <taxon>Myxococcia</taxon>
        <taxon>Myxococcales</taxon>
        <taxon>Cystobacterineae</taxon>
        <taxon>Myxococcaceae</taxon>
        <taxon>Corallococcus</taxon>
    </lineage>
</organism>
<reference evidence="4" key="1">
    <citation type="submission" date="2018-09" db="EMBL/GenBank/DDBJ databases">
        <authorList>
            <person name="Livingstone P.G."/>
            <person name="Whitworth D.E."/>
        </authorList>
    </citation>
    <scope>NUCLEOTIDE SEQUENCE [LARGE SCALE GENOMIC DNA]</scope>
    <source>
        <strain evidence="4">CA043D</strain>
    </source>
</reference>
<proteinExistence type="predicted"/>
<evidence type="ECO:0000256" key="2">
    <source>
        <dbReference type="SAM" id="SignalP"/>
    </source>
</evidence>
<keyword evidence="4" id="KW-1185">Reference proteome</keyword>
<dbReference type="EMBL" id="RAWE01000279">
    <property type="protein sequence ID" value="RKG95172.1"/>
    <property type="molecule type" value="Genomic_DNA"/>
</dbReference>